<sequence length="346" mass="38034">MKAPFLNTKSCSLYFLAVLVFVALTGSLCMAQQEKLMLHFDGGDGPGNGKKIVLIAGDDEYRSEEGLPMLAKILSTHHGFSTTVLFPINPEKNEVVPNYKSNIPGMEALEDADLAIILLRFRELPDEQMRYFDAFLKAGKPLIALRTSTHAFNYSAESKSPYAKYHWQSKSPGWEKGFGKKILGETWVAHHGQHAVEGTRALLDGIQAAAKNPILNGVKDIWAASDVYTVTDIGDDATVLIHGASTSGMTPDAPINWEKSLMPVAWTKSYALEGGKKGRVFASTMGASVDLLSEDLRRLIVNATYWGLDMEPMIPEKAEVSIVGSYKPTMFGFDNFRTGMKVSDFE</sequence>
<dbReference type="Gene3D" id="3.40.50.880">
    <property type="match status" value="1"/>
</dbReference>
<proteinExistence type="predicted"/>
<organism evidence="1 2">
    <name type="scientific">Cyclobacterium xiamenense</name>
    <dbReference type="NCBI Taxonomy" id="1297121"/>
    <lineage>
        <taxon>Bacteria</taxon>
        <taxon>Pseudomonadati</taxon>
        <taxon>Bacteroidota</taxon>
        <taxon>Cytophagia</taxon>
        <taxon>Cytophagales</taxon>
        <taxon>Cyclobacteriaceae</taxon>
        <taxon>Cyclobacterium</taxon>
    </lineage>
</organism>
<evidence type="ECO:0000313" key="2">
    <source>
        <dbReference type="Proteomes" id="UP000199403"/>
    </source>
</evidence>
<dbReference type="AlphaFoldDB" id="A0A1H6XWJ5"/>
<name>A0A1H6XWJ5_9BACT</name>
<dbReference type="OrthoDB" id="189183at2"/>
<dbReference type="STRING" id="1416801.SAMN05192553_103179"/>
<keyword evidence="2" id="KW-1185">Reference proteome</keyword>
<accession>A0A1H6XWJ5</accession>
<protein>
    <submittedName>
        <fullName evidence="1">Trehalose utilisation</fullName>
    </submittedName>
</protein>
<dbReference type="SUPFAM" id="SSF52317">
    <property type="entry name" value="Class I glutamine amidotransferase-like"/>
    <property type="match status" value="1"/>
</dbReference>
<reference evidence="2" key="1">
    <citation type="submission" date="2016-10" db="EMBL/GenBank/DDBJ databases">
        <authorList>
            <person name="Varghese N."/>
            <person name="Submissions S."/>
        </authorList>
    </citation>
    <scope>NUCLEOTIDE SEQUENCE [LARGE SCALE GENOMIC DNA]</scope>
    <source>
        <strain evidence="2">IBRC-M 10761</strain>
    </source>
</reference>
<dbReference type="EMBL" id="FNZH01000003">
    <property type="protein sequence ID" value="SEJ31127.1"/>
    <property type="molecule type" value="Genomic_DNA"/>
</dbReference>
<dbReference type="InterPro" id="IPR029062">
    <property type="entry name" value="Class_I_gatase-like"/>
</dbReference>
<evidence type="ECO:0000313" key="1">
    <source>
        <dbReference type="EMBL" id="SEJ31127.1"/>
    </source>
</evidence>
<gene>
    <name evidence="1" type="ORF">SAMN05192553_103179</name>
</gene>
<dbReference type="Proteomes" id="UP000199403">
    <property type="component" value="Unassembled WGS sequence"/>
</dbReference>
<dbReference type="RefSeq" id="WP_092173323.1">
    <property type="nucleotide sequence ID" value="NZ_FNZH01000003.1"/>
</dbReference>